<keyword evidence="4" id="KW-1185">Reference proteome</keyword>
<accession>A0A250KUH0</accession>
<dbReference type="PANTHER" id="PTHR38037">
    <property type="entry name" value="ZN_PROTEASE DOMAIN-CONTAINING PROTEIN"/>
    <property type="match status" value="1"/>
</dbReference>
<dbReference type="SUPFAM" id="SSF50630">
    <property type="entry name" value="Acid proteases"/>
    <property type="match status" value="1"/>
</dbReference>
<evidence type="ECO:0000313" key="4">
    <source>
        <dbReference type="Proteomes" id="UP000266313"/>
    </source>
</evidence>
<reference evidence="3 4" key="1">
    <citation type="submission" date="2016-12" db="EMBL/GenBank/DDBJ databases">
        <title>Genome sequencing of Methylocaldum marinum.</title>
        <authorList>
            <person name="Takeuchi M."/>
            <person name="Kamagata Y."/>
            <person name="Hiraoka S."/>
            <person name="Oshima K."/>
            <person name="Hattori M."/>
            <person name="Iwasaki W."/>
        </authorList>
    </citation>
    <scope>NUCLEOTIDE SEQUENCE [LARGE SCALE GENOMIC DNA]</scope>
    <source>
        <strain evidence="3 4">S8</strain>
    </source>
</reference>
<dbReference type="InterPro" id="IPR021109">
    <property type="entry name" value="Peptidase_aspartic_dom_sf"/>
</dbReference>
<gene>
    <name evidence="3" type="ORF">sS8_3289</name>
</gene>
<keyword evidence="1" id="KW-0812">Transmembrane</keyword>
<name>A0A250KUH0_9GAMM</name>
<dbReference type="Pfam" id="PF05618">
    <property type="entry name" value="Zn_protease"/>
    <property type="match status" value="1"/>
</dbReference>
<keyword evidence="1" id="KW-1133">Transmembrane helix</keyword>
<evidence type="ECO:0000256" key="1">
    <source>
        <dbReference type="SAM" id="Phobius"/>
    </source>
</evidence>
<proteinExistence type="predicted"/>
<evidence type="ECO:0000313" key="3">
    <source>
        <dbReference type="EMBL" id="BBA35232.1"/>
    </source>
</evidence>
<sequence length="229" mass="26272">MASCVAKVTSISGWACFALLADYRYHLCREHERVSPLVYPARHSWVQQLFRFVMRFGILIFLLALFGVIFGAEAKGEMREKTVMGWLESVFLKPWSIRVTAKLDTGAKTSSLHAEDIEHFTKDGQEWVRFTLIGAGDDDKTVVVERPRVRTVYIKERRARATRRDVVTMVLCKNGRDYETEFTLIDRSNFNYPVLLGRSFLKDVALVDSGDTFLYKADSDPCRSKKSVQ</sequence>
<dbReference type="EMBL" id="AP017928">
    <property type="protein sequence ID" value="BBA35232.1"/>
    <property type="molecule type" value="Genomic_DNA"/>
</dbReference>
<dbReference type="PANTHER" id="PTHR38037:SF2">
    <property type="entry name" value="ATP-DEPENDENT ZINC PROTEASE DOMAIN-CONTAINING PROTEIN-RELATED"/>
    <property type="match status" value="1"/>
</dbReference>
<dbReference type="AlphaFoldDB" id="A0A250KUH0"/>
<keyword evidence="1" id="KW-0472">Membrane</keyword>
<feature type="transmembrane region" description="Helical" evidence="1">
    <location>
        <begin position="52"/>
        <end position="72"/>
    </location>
</feature>
<evidence type="ECO:0000259" key="2">
    <source>
        <dbReference type="Pfam" id="PF05618"/>
    </source>
</evidence>
<dbReference type="Proteomes" id="UP000266313">
    <property type="component" value="Chromosome"/>
</dbReference>
<dbReference type="InterPro" id="IPR008503">
    <property type="entry name" value="Asp_endopeptidase"/>
</dbReference>
<organism evidence="3 4">
    <name type="scientific">Methylocaldum marinum</name>
    <dbReference type="NCBI Taxonomy" id="1432792"/>
    <lineage>
        <taxon>Bacteria</taxon>
        <taxon>Pseudomonadati</taxon>
        <taxon>Pseudomonadota</taxon>
        <taxon>Gammaproteobacteria</taxon>
        <taxon>Methylococcales</taxon>
        <taxon>Methylococcaceae</taxon>
        <taxon>Methylocaldum</taxon>
    </lineage>
</organism>
<dbReference type="KEGG" id="mmai:sS8_3289"/>
<feature type="domain" description="Retropepsin-like aspartic endopeptidase" evidence="2">
    <location>
        <begin position="83"/>
        <end position="214"/>
    </location>
</feature>
<protein>
    <recommendedName>
        <fullName evidence="2">Retropepsin-like aspartic endopeptidase domain-containing protein</fullName>
    </recommendedName>
</protein>
<dbReference type="Gene3D" id="2.40.70.10">
    <property type="entry name" value="Acid Proteases"/>
    <property type="match status" value="1"/>
</dbReference>